<protein>
    <submittedName>
        <fullName evidence="2">Uncharacterized protein</fullName>
    </submittedName>
</protein>
<evidence type="ECO:0000256" key="1">
    <source>
        <dbReference type="SAM" id="MobiDB-lite"/>
    </source>
</evidence>
<feature type="compositionally biased region" description="Basic and acidic residues" evidence="1">
    <location>
        <begin position="41"/>
        <end position="56"/>
    </location>
</feature>
<feature type="compositionally biased region" description="Basic and acidic residues" evidence="1">
    <location>
        <begin position="1"/>
        <end position="20"/>
    </location>
</feature>
<name>A0A6A4YLQ6_9STRA</name>
<proteinExistence type="predicted"/>
<gene>
    <name evidence="2" type="ORF">As57867_012960</name>
</gene>
<comment type="caution">
    <text evidence="2">The sequence shown here is derived from an EMBL/GenBank/DDBJ whole genome shotgun (WGS) entry which is preliminary data.</text>
</comment>
<feature type="region of interest" description="Disordered" evidence="1">
    <location>
        <begin position="1"/>
        <end position="21"/>
    </location>
</feature>
<reference evidence="2" key="1">
    <citation type="submission" date="2019-06" db="EMBL/GenBank/DDBJ databases">
        <title>Genomics analysis of Aphanomyces spp. identifies a new class of oomycete effector associated with host adaptation.</title>
        <authorList>
            <person name="Gaulin E."/>
        </authorList>
    </citation>
    <scope>NUCLEOTIDE SEQUENCE</scope>
    <source>
        <strain evidence="2">CBS 578.67</strain>
    </source>
</reference>
<organism evidence="2">
    <name type="scientific">Aphanomyces stellatus</name>
    <dbReference type="NCBI Taxonomy" id="120398"/>
    <lineage>
        <taxon>Eukaryota</taxon>
        <taxon>Sar</taxon>
        <taxon>Stramenopiles</taxon>
        <taxon>Oomycota</taxon>
        <taxon>Saprolegniomycetes</taxon>
        <taxon>Saprolegniales</taxon>
        <taxon>Verrucalvaceae</taxon>
        <taxon>Aphanomyces</taxon>
    </lineage>
</organism>
<feature type="non-terminal residue" evidence="2">
    <location>
        <position position="196"/>
    </location>
</feature>
<dbReference type="EMBL" id="VJMH01005417">
    <property type="protein sequence ID" value="KAF0696215.1"/>
    <property type="molecule type" value="Genomic_DNA"/>
</dbReference>
<feature type="region of interest" description="Disordered" evidence="1">
    <location>
        <begin position="35"/>
        <end position="69"/>
    </location>
</feature>
<dbReference type="AlphaFoldDB" id="A0A6A4YLQ6"/>
<evidence type="ECO:0000313" key="2">
    <source>
        <dbReference type="EMBL" id="KAF0696215.1"/>
    </source>
</evidence>
<accession>A0A6A4YLQ6</accession>
<sequence>MVAHENRVDAMPRHNARDGMDVVPPRAKRLDVECDGGAMAVRERDRGPRPREDERGGRKRRGRRWLGPTSVHLPGDLAFKNVKQFKIDDRPPKVKTPRQTPTTTTMRRINVTSFQDALPQLKDHLASVVIDEDSPAVLLKWTMVAMPLFLAAVNHLVTEADGVPAVPLWMKTLPPVTFASLTDDMFFYLAMNNVNA</sequence>